<dbReference type="InterPro" id="IPR025659">
    <property type="entry name" value="Tubby-like_C"/>
</dbReference>
<dbReference type="InterPro" id="IPR038595">
    <property type="entry name" value="LOR_sf"/>
</dbReference>
<name>A0AAN0KCF9_9ACTN</name>
<dbReference type="RefSeq" id="WP_286264533.1">
    <property type="nucleotide sequence ID" value="NZ_AP028056.1"/>
</dbReference>
<accession>A0AAN0KCF9</accession>
<dbReference type="EMBL" id="AP028056">
    <property type="protein sequence ID" value="BEH02690.1"/>
    <property type="molecule type" value="Genomic_DNA"/>
</dbReference>
<dbReference type="InterPro" id="IPR007612">
    <property type="entry name" value="LOR"/>
</dbReference>
<evidence type="ECO:0000256" key="1">
    <source>
        <dbReference type="ARBA" id="ARBA00005437"/>
    </source>
</evidence>
<organism evidence="2 3">
    <name type="scientific">Brooklawnia propionicigenes</name>
    <dbReference type="NCBI Taxonomy" id="3041175"/>
    <lineage>
        <taxon>Bacteria</taxon>
        <taxon>Bacillati</taxon>
        <taxon>Actinomycetota</taxon>
        <taxon>Actinomycetes</taxon>
        <taxon>Propionibacteriales</taxon>
        <taxon>Propionibacteriaceae</taxon>
        <taxon>Brooklawnia</taxon>
    </lineage>
</organism>
<dbReference type="SUPFAM" id="SSF54518">
    <property type="entry name" value="Tubby C-terminal domain-like"/>
    <property type="match status" value="1"/>
</dbReference>
<dbReference type="Proteomes" id="UP001431656">
    <property type="component" value="Chromosome"/>
</dbReference>
<dbReference type="Pfam" id="PF04525">
    <property type="entry name" value="LOR"/>
    <property type="match status" value="1"/>
</dbReference>
<proteinExistence type="inferred from homology"/>
<evidence type="ECO:0000313" key="3">
    <source>
        <dbReference type="Proteomes" id="UP001431656"/>
    </source>
</evidence>
<sequence length="191" mass="20884">MAADPRYRSLLDYDTLVMQQVTAFMANDFQIFDLTGAPIGLINTTGAASDRFFLGSRELDVTELDGTPLVHISDPIDFGRDTFKLTLPSSEPLATLTKQLSLFKTVVDIQVLNGPPLRLEGNVFDFDFEIRTPTTVAARASRQWAGLGASFLGHSRYVVGIDPQAPRQVRLTIIGSLVALDLIRAKAEKGS</sequence>
<dbReference type="Gene3D" id="2.40.160.200">
    <property type="entry name" value="LURP1-related"/>
    <property type="match status" value="1"/>
</dbReference>
<dbReference type="KEGG" id="broo:brsh051_19710"/>
<dbReference type="AlphaFoldDB" id="A0AAN0KCF9"/>
<reference evidence="2" key="1">
    <citation type="journal article" date="2024" name="Int. J. Syst. Evol. Microbiol.">
        <title>Brooklawnia propionicigenes sp. nov., a facultatively anaerobic, propionate-producing bacterium isolated from a methanogenic reactor treating waste from cattle farms.</title>
        <authorList>
            <person name="Akita Y."/>
            <person name="Ueki A."/>
            <person name="Tonouchi A."/>
            <person name="Sugawara Y."/>
            <person name="Honma S."/>
            <person name="Kaku N."/>
            <person name="Ueki K."/>
        </authorList>
    </citation>
    <scope>NUCLEOTIDE SEQUENCE</scope>
    <source>
        <strain evidence="2">SH051</strain>
    </source>
</reference>
<keyword evidence="3" id="KW-1185">Reference proteome</keyword>
<protein>
    <submittedName>
        <fullName evidence="2">LURP-one-related family protein</fullName>
    </submittedName>
</protein>
<evidence type="ECO:0000313" key="2">
    <source>
        <dbReference type="EMBL" id="BEH02690.1"/>
    </source>
</evidence>
<comment type="similarity">
    <text evidence="1">Belongs to the LOR family.</text>
</comment>
<gene>
    <name evidence="2" type="ORF">brsh051_19710</name>
</gene>